<keyword evidence="4" id="KW-0539">Nucleus</keyword>
<comment type="similarity">
    <text evidence="2">Belongs to the nucleoporin Nup133 family.</text>
</comment>
<dbReference type="PANTHER" id="PTHR13405">
    <property type="entry name" value="NUCLEAR PORE COMPLEX PROTEIN NUP133"/>
    <property type="match status" value="1"/>
</dbReference>
<evidence type="ECO:0000313" key="6">
    <source>
        <dbReference type="Proteomes" id="UP001314263"/>
    </source>
</evidence>
<sequence>MDMSAHQLPKAVAAALQNHKHAQADVNGANGMAWVLSPNVLHLWKYQDGPRATVHTHGLPYALPGQCHVAVVQHQDAGHVSVVLCSRTGNLVVWPDFAQNDDVATHRISGTVTALAATAFPGKHGGIWACISTADALLHSLRAQHDSSGQLHVEVSAISQAAGDATPAQVGLLGRFLPWGGASPGPAPSPEPALGLHVAAPAASQHLSLLVLTAGSLDKWQVPASGQPQLLWSHDLRAQLQRSLSVPAVTLLRIAGVPGGAPRAQPVAVLASSTPENGRSERLSVHILETGGPALLTKFWQSLPEALALPGCHVTPSTDGEAFLFWTPGSTPLAWSPAAGLEALEEAGSSLAASFEPAASAWLALSPAKGLVEIPVDADWQDIQDDALSAQPALAAPPSGPGETTAREASPLDIPRILDESLAGGVLSQAAAARLKAAGALAGSASSNPIAQYSSRIADMLPKHWGEPVGGGEVGEQLAAKQLSHNSLLLILSQAGILPQLPAPLLRVLMENGERLAALAAVRDCEHHLLGVRASRSISASLAALQSAINQAGHQCMPQVATPVQGRSEWEVFYAYPSISAPAFFEALAGASEAAARAPPSAAKAYDALLELSRSAQAAMEAALRQREWQAQKFPGEAMKALRGCGSPEWLVAEAPRHALLSAAQSVIRLQQALQAEVPEKAVEATGLLLDLAERALNAFAAAVSSTEPSDAGAMQRLVAAYGAARQETLQDALTASVSVCTRGDARGEVLLSRAEAVAEAHSAHAQLFDLCEYAADRGRLCQHMSAGVLQDAYSGETMAQYVFRRLSSEGRQAELLTLPDTFSADLHSWLLQQDQGAAMLELRWLVELRMRRYMLAAGTLGRVARAQGGDESAFQAAQRAACLAKLALLADQEGGLASVRPKAREGIAAADISMGLLHAQSQMGLSDRGPLSARALAEAALQASRANSSAAESQQVSPGRHVSRAAATLLVFRILTLAGQQLNGTASGMLREAWHLAIAATDWGALHQRRQRLTDAELADELGSTVVAQAAALCYGPFSEQQTPMSASSALPSVGEAAQLLEEIGGECTLDGQGEILAAFDLGISGQATDSSYLREHTDSDLMLD</sequence>
<evidence type="ECO:0000256" key="4">
    <source>
        <dbReference type="ARBA" id="ARBA00023242"/>
    </source>
</evidence>
<dbReference type="InterPro" id="IPR015943">
    <property type="entry name" value="WD40/YVTN_repeat-like_dom_sf"/>
</dbReference>
<dbReference type="GO" id="GO:0006606">
    <property type="term" value="P:protein import into nucleus"/>
    <property type="evidence" value="ECO:0007669"/>
    <property type="project" value="TreeGrafter"/>
</dbReference>
<dbReference type="InterPro" id="IPR037624">
    <property type="entry name" value="Nup133-like"/>
</dbReference>
<dbReference type="GO" id="GO:0000972">
    <property type="term" value="P:transcription-dependent tethering of RNA polymerase II gene DNA at nuclear periphery"/>
    <property type="evidence" value="ECO:0007669"/>
    <property type="project" value="TreeGrafter"/>
</dbReference>
<keyword evidence="3" id="KW-0813">Transport</keyword>
<dbReference type="PANTHER" id="PTHR13405:SF11">
    <property type="entry name" value="NUCLEAR PORE COMPLEX PROTEIN NUP133"/>
    <property type="match status" value="1"/>
</dbReference>
<comment type="subcellular location">
    <subcellularLocation>
        <location evidence="1">Nucleus</location>
    </subcellularLocation>
</comment>
<comment type="caution">
    <text evidence="5">The sequence shown here is derived from an EMBL/GenBank/DDBJ whole genome shotgun (WGS) entry which is preliminary data.</text>
</comment>
<dbReference type="GO" id="GO:0031080">
    <property type="term" value="C:nuclear pore outer ring"/>
    <property type="evidence" value="ECO:0007669"/>
    <property type="project" value="TreeGrafter"/>
</dbReference>
<dbReference type="AlphaFoldDB" id="A0AAV1I3P9"/>
<name>A0AAV1I3P9_9CHLO</name>
<proteinExistence type="inferred from homology"/>
<dbReference type="SUPFAM" id="SSF117289">
    <property type="entry name" value="Nucleoporin domain"/>
    <property type="match status" value="1"/>
</dbReference>
<reference evidence="5 6" key="1">
    <citation type="submission" date="2023-10" db="EMBL/GenBank/DDBJ databases">
        <authorList>
            <person name="Maclean D."/>
            <person name="Macfadyen A."/>
        </authorList>
    </citation>
    <scope>NUCLEOTIDE SEQUENCE [LARGE SCALE GENOMIC DNA]</scope>
</reference>
<dbReference type="Proteomes" id="UP001314263">
    <property type="component" value="Unassembled WGS sequence"/>
</dbReference>
<dbReference type="GO" id="GO:0016973">
    <property type="term" value="P:poly(A)+ mRNA export from nucleus"/>
    <property type="evidence" value="ECO:0007669"/>
    <property type="project" value="TreeGrafter"/>
</dbReference>
<gene>
    <name evidence="5" type="ORF">CVIRNUC_004797</name>
</gene>
<dbReference type="EMBL" id="CAUYUE010000005">
    <property type="protein sequence ID" value="CAK0779539.1"/>
    <property type="molecule type" value="Genomic_DNA"/>
</dbReference>
<protein>
    <submittedName>
        <fullName evidence="5">Uncharacterized protein</fullName>
    </submittedName>
</protein>
<organism evidence="5 6">
    <name type="scientific">Coccomyxa viridis</name>
    <dbReference type="NCBI Taxonomy" id="1274662"/>
    <lineage>
        <taxon>Eukaryota</taxon>
        <taxon>Viridiplantae</taxon>
        <taxon>Chlorophyta</taxon>
        <taxon>core chlorophytes</taxon>
        <taxon>Trebouxiophyceae</taxon>
        <taxon>Trebouxiophyceae incertae sedis</taxon>
        <taxon>Coccomyxaceae</taxon>
        <taxon>Coccomyxa</taxon>
    </lineage>
</organism>
<dbReference type="Gene3D" id="2.130.10.10">
    <property type="entry name" value="YVTN repeat-like/Quinoprotein amine dehydrogenase"/>
    <property type="match status" value="1"/>
</dbReference>
<evidence type="ECO:0000256" key="2">
    <source>
        <dbReference type="ARBA" id="ARBA00005569"/>
    </source>
</evidence>
<evidence type="ECO:0000256" key="1">
    <source>
        <dbReference type="ARBA" id="ARBA00004123"/>
    </source>
</evidence>
<accession>A0AAV1I3P9</accession>
<keyword evidence="6" id="KW-1185">Reference proteome</keyword>
<evidence type="ECO:0000313" key="5">
    <source>
        <dbReference type="EMBL" id="CAK0779539.1"/>
    </source>
</evidence>
<dbReference type="GO" id="GO:0017056">
    <property type="term" value="F:structural constituent of nuclear pore"/>
    <property type="evidence" value="ECO:0007669"/>
    <property type="project" value="InterPro"/>
</dbReference>
<evidence type="ECO:0000256" key="3">
    <source>
        <dbReference type="ARBA" id="ARBA00022448"/>
    </source>
</evidence>